<comment type="pathway">
    <text evidence="1">Antibiotic biosynthesis.</text>
</comment>
<evidence type="ECO:0000259" key="4">
    <source>
        <dbReference type="PROSITE" id="PS51471"/>
    </source>
</evidence>
<dbReference type="EMBL" id="WEGK01000008">
    <property type="protein sequence ID" value="MQY20928.1"/>
    <property type="molecule type" value="Genomic_DNA"/>
</dbReference>
<dbReference type="InterPro" id="IPR027443">
    <property type="entry name" value="IPNS-like_sf"/>
</dbReference>
<dbReference type="Pfam" id="PF14226">
    <property type="entry name" value="DIOX_N"/>
    <property type="match status" value="1"/>
</dbReference>
<comment type="caution">
    <text evidence="5">The sequence shown here is derived from an EMBL/GenBank/DDBJ whole genome shotgun (WGS) entry which is preliminary data.</text>
</comment>
<evidence type="ECO:0000256" key="2">
    <source>
        <dbReference type="ARBA" id="ARBA00023194"/>
    </source>
</evidence>
<dbReference type="SUPFAM" id="SSF51197">
    <property type="entry name" value="Clavaminate synthase-like"/>
    <property type="match status" value="1"/>
</dbReference>
<keyword evidence="3" id="KW-0479">Metal-binding</keyword>
<dbReference type="GO" id="GO:0016491">
    <property type="term" value="F:oxidoreductase activity"/>
    <property type="evidence" value="ECO:0007669"/>
    <property type="project" value="UniProtKB-KW"/>
</dbReference>
<comment type="similarity">
    <text evidence="3">Belongs to the iron/ascorbate-dependent oxidoreductase family.</text>
</comment>
<sequence>MSENITADGEFVVPTVDITPYLDPAACAATDPACAAVARSIDDACRTVGFLQVVGHGVSAAAIDGLAAAIDDFFGAPARTKHEFRRPGENRGYTPPKSESLSMSLGVAPANRMHDYYESFTVGTEAAAYPGLDLPAADYPANCWPDVPEFRSSVTAYLREATALSRALLRACSDALGLRPNHFDDLVDHSIDTLKMNNYALPPGAIELDGPLTGMGAHTDFGILTVLWADRVAGLEVLGPDAVWHPVAPDPGAFLVNLGDAFARWTNDVWRSTLHRVDPPVVDGRIERRRSAAFFFDGNHDAVIEPLPGTVPPGADAYPPITIAAHLRAKLAGMKLGAAPAGADREAARVRAART</sequence>
<evidence type="ECO:0000256" key="3">
    <source>
        <dbReference type="RuleBase" id="RU003682"/>
    </source>
</evidence>
<dbReference type="InterPro" id="IPR050231">
    <property type="entry name" value="Iron_ascorbate_oxido_reductase"/>
</dbReference>
<evidence type="ECO:0000313" key="5">
    <source>
        <dbReference type="EMBL" id="MQY20928.1"/>
    </source>
</evidence>
<protein>
    <recommendedName>
        <fullName evidence="4">Fe2OG dioxygenase domain-containing protein</fullName>
    </recommendedName>
</protein>
<dbReference type="PROSITE" id="PS51471">
    <property type="entry name" value="FE2OG_OXY"/>
    <property type="match status" value="1"/>
</dbReference>
<gene>
    <name evidence="5" type="ORF">NRB20_40370</name>
</gene>
<dbReference type="AlphaFoldDB" id="A0A7K0D5C3"/>
<dbReference type="RefSeq" id="WP_153411657.1">
    <property type="nucleotide sequence ID" value="NZ_WEGK01000008.1"/>
</dbReference>
<keyword evidence="2" id="KW-0045">Antibiotic biosynthesis</keyword>
<dbReference type="PANTHER" id="PTHR47990">
    <property type="entry name" value="2-OXOGLUTARATE (2OG) AND FE(II)-DEPENDENT OXYGENASE SUPERFAMILY PROTEIN-RELATED"/>
    <property type="match status" value="1"/>
</dbReference>
<dbReference type="GO" id="GO:0046872">
    <property type="term" value="F:metal ion binding"/>
    <property type="evidence" value="ECO:0007669"/>
    <property type="project" value="UniProtKB-KW"/>
</dbReference>
<keyword evidence="3" id="KW-0408">Iron</keyword>
<feature type="domain" description="Fe2OG dioxygenase" evidence="4">
    <location>
        <begin position="190"/>
        <end position="298"/>
    </location>
</feature>
<name>A0A7K0D5C3_9NOCA</name>
<dbReference type="InterPro" id="IPR005123">
    <property type="entry name" value="Oxoglu/Fe-dep_dioxygenase_dom"/>
</dbReference>
<dbReference type="Gene3D" id="2.60.120.330">
    <property type="entry name" value="B-lactam Antibiotic, Isopenicillin N Synthase, Chain"/>
    <property type="match status" value="1"/>
</dbReference>
<keyword evidence="6" id="KW-1185">Reference proteome</keyword>
<accession>A0A7K0D5C3</accession>
<evidence type="ECO:0000313" key="6">
    <source>
        <dbReference type="Proteomes" id="UP000438448"/>
    </source>
</evidence>
<evidence type="ECO:0000256" key="1">
    <source>
        <dbReference type="ARBA" id="ARBA00004792"/>
    </source>
</evidence>
<organism evidence="5 6">
    <name type="scientific">Nocardia macrotermitis</name>
    <dbReference type="NCBI Taxonomy" id="2585198"/>
    <lineage>
        <taxon>Bacteria</taxon>
        <taxon>Bacillati</taxon>
        <taxon>Actinomycetota</taxon>
        <taxon>Actinomycetes</taxon>
        <taxon>Mycobacteriales</taxon>
        <taxon>Nocardiaceae</taxon>
        <taxon>Nocardia</taxon>
    </lineage>
</organism>
<dbReference type="OrthoDB" id="21825at2"/>
<dbReference type="Pfam" id="PF03171">
    <property type="entry name" value="2OG-FeII_Oxy"/>
    <property type="match status" value="1"/>
</dbReference>
<dbReference type="InterPro" id="IPR044861">
    <property type="entry name" value="IPNS-like_FE2OG_OXY"/>
</dbReference>
<keyword evidence="3" id="KW-0560">Oxidoreductase</keyword>
<dbReference type="InterPro" id="IPR026992">
    <property type="entry name" value="DIOX_N"/>
</dbReference>
<dbReference type="Proteomes" id="UP000438448">
    <property type="component" value="Unassembled WGS sequence"/>
</dbReference>
<reference evidence="5 6" key="1">
    <citation type="submission" date="2019-10" db="EMBL/GenBank/DDBJ databases">
        <title>Nocardia macrotermitis sp. nov. and Nocardia aurantia sp. nov., isolated from the gut of fungus growing-termite Macrotermes natalensis.</title>
        <authorList>
            <person name="Benndorf R."/>
            <person name="Schwitalla J."/>
            <person name="Martin K."/>
            <person name="De Beer W."/>
            <person name="Kaster A.-K."/>
            <person name="Vollmers J."/>
            <person name="Poulsen M."/>
            <person name="Beemelmanns C."/>
        </authorList>
    </citation>
    <scope>NUCLEOTIDE SEQUENCE [LARGE SCALE GENOMIC DNA]</scope>
    <source>
        <strain evidence="5 6">RB20</strain>
    </source>
</reference>
<proteinExistence type="inferred from homology"/>
<dbReference type="GO" id="GO:0017000">
    <property type="term" value="P:antibiotic biosynthetic process"/>
    <property type="evidence" value="ECO:0007669"/>
    <property type="project" value="UniProtKB-KW"/>
</dbReference>